<evidence type="ECO:0000259" key="1">
    <source>
        <dbReference type="PROSITE" id="PS50887"/>
    </source>
</evidence>
<dbReference type="EMBL" id="JAPNTZ010000016">
    <property type="protein sequence ID" value="MCY1143759.1"/>
    <property type="molecule type" value="Genomic_DNA"/>
</dbReference>
<dbReference type="InterPro" id="IPR029787">
    <property type="entry name" value="Nucleotide_cyclase"/>
</dbReference>
<gene>
    <name evidence="2" type="ORF">OWR29_37650</name>
</gene>
<reference evidence="2" key="1">
    <citation type="submission" date="2022-11" db="EMBL/GenBank/DDBJ databases">
        <authorList>
            <person name="Somphong A."/>
            <person name="Phongsopitanun W."/>
        </authorList>
    </citation>
    <scope>NUCLEOTIDE SEQUENCE</scope>
    <source>
        <strain evidence="2">Pm04-4</strain>
    </source>
</reference>
<protein>
    <submittedName>
        <fullName evidence="2">GGDEF domain-containing protein</fullName>
    </submittedName>
</protein>
<dbReference type="SUPFAM" id="SSF55073">
    <property type="entry name" value="Nucleotide cyclase"/>
    <property type="match status" value="1"/>
</dbReference>
<dbReference type="RefSeq" id="WP_267568315.1">
    <property type="nucleotide sequence ID" value="NZ_JAPNTZ010000016.1"/>
</dbReference>
<dbReference type="CDD" id="cd01949">
    <property type="entry name" value="GGDEF"/>
    <property type="match status" value="1"/>
</dbReference>
<feature type="domain" description="GGDEF" evidence="1">
    <location>
        <begin position="23"/>
        <end position="153"/>
    </location>
</feature>
<sequence>MPNRAAFNQAAERAVRRYATTGARTAALLVDLDGFKAVNDTYGHQPGDQLLREIAGRLTREAGDATVSRLGGDEFVILTERSASEAARLADRLVQAVAVPVVIEGHVVQVGASIGVAVVDDVRTGPAELLRQADAAMYEAKNAGRSAWRLNRRLTV</sequence>
<organism evidence="2 3">
    <name type="scientific">Paractinoplanes pyxinae</name>
    <dbReference type="NCBI Taxonomy" id="2997416"/>
    <lineage>
        <taxon>Bacteria</taxon>
        <taxon>Bacillati</taxon>
        <taxon>Actinomycetota</taxon>
        <taxon>Actinomycetes</taxon>
        <taxon>Micromonosporales</taxon>
        <taxon>Micromonosporaceae</taxon>
        <taxon>Paractinoplanes</taxon>
    </lineage>
</organism>
<dbReference type="PANTHER" id="PTHR46663">
    <property type="entry name" value="DIGUANYLATE CYCLASE DGCT-RELATED"/>
    <property type="match status" value="1"/>
</dbReference>
<dbReference type="PANTHER" id="PTHR46663:SF2">
    <property type="entry name" value="GGDEF DOMAIN-CONTAINING PROTEIN"/>
    <property type="match status" value="1"/>
</dbReference>
<proteinExistence type="predicted"/>
<accession>A0ABT4BB67</accession>
<dbReference type="PROSITE" id="PS50887">
    <property type="entry name" value="GGDEF"/>
    <property type="match status" value="1"/>
</dbReference>
<keyword evidence="3" id="KW-1185">Reference proteome</keyword>
<dbReference type="Proteomes" id="UP001151002">
    <property type="component" value="Unassembled WGS sequence"/>
</dbReference>
<evidence type="ECO:0000313" key="2">
    <source>
        <dbReference type="EMBL" id="MCY1143759.1"/>
    </source>
</evidence>
<dbReference type="Pfam" id="PF00990">
    <property type="entry name" value="GGDEF"/>
    <property type="match status" value="1"/>
</dbReference>
<dbReference type="NCBIfam" id="TIGR00254">
    <property type="entry name" value="GGDEF"/>
    <property type="match status" value="1"/>
</dbReference>
<dbReference type="InterPro" id="IPR043128">
    <property type="entry name" value="Rev_trsase/Diguanyl_cyclase"/>
</dbReference>
<dbReference type="InterPro" id="IPR000160">
    <property type="entry name" value="GGDEF_dom"/>
</dbReference>
<comment type="caution">
    <text evidence="2">The sequence shown here is derived from an EMBL/GenBank/DDBJ whole genome shotgun (WGS) entry which is preliminary data.</text>
</comment>
<dbReference type="InterPro" id="IPR052163">
    <property type="entry name" value="DGC-Regulatory_Protein"/>
</dbReference>
<dbReference type="Gene3D" id="3.30.70.270">
    <property type="match status" value="1"/>
</dbReference>
<evidence type="ECO:0000313" key="3">
    <source>
        <dbReference type="Proteomes" id="UP001151002"/>
    </source>
</evidence>
<dbReference type="SMART" id="SM00267">
    <property type="entry name" value="GGDEF"/>
    <property type="match status" value="1"/>
</dbReference>
<name>A0ABT4BB67_9ACTN</name>